<sequence length="400" mass="45779">MGRHKESLFDLNKSFGIKSNNTDMTYLRFGTCPNCKKYNTGFLYCHSCDSQISQKWTSGNFEIDKFIKNAQISSKYYHKVIEFIPFNKLENVKQIGHGGFSTVYSATWIDVFLSREPCTVALKSPTGISNEPLGFFNEFKIHYECQLNRYSVDKYDYIHQTYVHGDFHTKNILMVSTKNIINVPHLVGDKVAVISLNIGDKINVEPKISDLGLSRKVNESATNKEIYGVVSFIAPEIFSGKQPQPTKESDIYSLGVIMSEVSTGKPPFENISHQTDDFQLKIINGLRPSFAFGTPDFYIKLAKRCMDNDPMKRPTAKEVYEQFKEWEIILNEEQVKLNEDQIKIKNEFLEADRIIPTLSTISHEDQDNISTCQSISKLDISDKFNQTDYQDSDIINLEVP</sequence>
<dbReference type="PROSITE" id="PS50011">
    <property type="entry name" value="PROTEIN_KINASE_DOM"/>
    <property type="match status" value="1"/>
</dbReference>
<keyword evidence="1" id="KW-0067">ATP-binding</keyword>
<keyword evidence="4" id="KW-1185">Reference proteome</keyword>
<dbReference type="GO" id="GO:0005524">
    <property type="term" value="F:ATP binding"/>
    <property type="evidence" value="ECO:0007669"/>
    <property type="project" value="UniProtKB-UniRule"/>
</dbReference>
<protein>
    <submittedName>
        <fullName evidence="3">Kinase-like domain-containing protein</fullName>
    </submittedName>
</protein>
<organism evidence="3 4">
    <name type="scientific">Gigaspora rosea</name>
    <dbReference type="NCBI Taxonomy" id="44941"/>
    <lineage>
        <taxon>Eukaryota</taxon>
        <taxon>Fungi</taxon>
        <taxon>Fungi incertae sedis</taxon>
        <taxon>Mucoromycota</taxon>
        <taxon>Glomeromycotina</taxon>
        <taxon>Glomeromycetes</taxon>
        <taxon>Diversisporales</taxon>
        <taxon>Gigasporaceae</taxon>
        <taxon>Gigaspora</taxon>
    </lineage>
</organism>
<name>A0A397VUB3_9GLOM</name>
<feature type="binding site" evidence="1">
    <location>
        <position position="123"/>
    </location>
    <ligand>
        <name>ATP</name>
        <dbReference type="ChEBI" id="CHEBI:30616"/>
    </ligand>
</feature>
<evidence type="ECO:0000259" key="2">
    <source>
        <dbReference type="PROSITE" id="PS50011"/>
    </source>
</evidence>
<dbReference type="GO" id="GO:0004674">
    <property type="term" value="F:protein serine/threonine kinase activity"/>
    <property type="evidence" value="ECO:0007669"/>
    <property type="project" value="TreeGrafter"/>
</dbReference>
<keyword evidence="3" id="KW-0808">Transferase</keyword>
<dbReference type="Proteomes" id="UP000266673">
    <property type="component" value="Unassembled WGS sequence"/>
</dbReference>
<dbReference type="InterPro" id="IPR000719">
    <property type="entry name" value="Prot_kinase_dom"/>
</dbReference>
<dbReference type="InterPro" id="IPR011009">
    <property type="entry name" value="Kinase-like_dom_sf"/>
</dbReference>
<proteinExistence type="predicted"/>
<dbReference type="AlphaFoldDB" id="A0A397VUB3"/>
<dbReference type="Pfam" id="PF00069">
    <property type="entry name" value="Pkinase"/>
    <property type="match status" value="1"/>
</dbReference>
<gene>
    <name evidence="3" type="ORF">C2G38_2138434</name>
</gene>
<dbReference type="PANTHER" id="PTHR44329:SF214">
    <property type="entry name" value="PROTEIN KINASE DOMAIN-CONTAINING PROTEIN"/>
    <property type="match status" value="1"/>
</dbReference>
<dbReference type="Gene3D" id="3.30.200.20">
    <property type="entry name" value="Phosphorylase Kinase, domain 1"/>
    <property type="match status" value="1"/>
</dbReference>
<accession>A0A397VUB3</accession>
<dbReference type="Gene3D" id="1.10.510.10">
    <property type="entry name" value="Transferase(Phosphotransferase) domain 1"/>
    <property type="match status" value="1"/>
</dbReference>
<reference evidence="3 4" key="1">
    <citation type="submission" date="2018-06" db="EMBL/GenBank/DDBJ databases">
        <title>Comparative genomics reveals the genomic features of Rhizophagus irregularis, R. cerebriforme, R. diaphanum and Gigaspora rosea, and their symbiotic lifestyle signature.</title>
        <authorList>
            <person name="Morin E."/>
            <person name="San Clemente H."/>
            <person name="Chen E.C.H."/>
            <person name="De La Providencia I."/>
            <person name="Hainaut M."/>
            <person name="Kuo A."/>
            <person name="Kohler A."/>
            <person name="Murat C."/>
            <person name="Tang N."/>
            <person name="Roy S."/>
            <person name="Loubradou J."/>
            <person name="Henrissat B."/>
            <person name="Grigoriev I.V."/>
            <person name="Corradi N."/>
            <person name="Roux C."/>
            <person name="Martin F.M."/>
        </authorList>
    </citation>
    <scope>NUCLEOTIDE SEQUENCE [LARGE SCALE GENOMIC DNA]</scope>
    <source>
        <strain evidence="3 4">DAOM 194757</strain>
    </source>
</reference>
<evidence type="ECO:0000313" key="3">
    <source>
        <dbReference type="EMBL" id="RIB26160.1"/>
    </source>
</evidence>
<dbReference type="STRING" id="44941.A0A397VUB3"/>
<evidence type="ECO:0000313" key="4">
    <source>
        <dbReference type="Proteomes" id="UP000266673"/>
    </source>
</evidence>
<dbReference type="SUPFAM" id="SSF56112">
    <property type="entry name" value="Protein kinase-like (PK-like)"/>
    <property type="match status" value="1"/>
</dbReference>
<comment type="caution">
    <text evidence="3">The sequence shown here is derived from an EMBL/GenBank/DDBJ whole genome shotgun (WGS) entry which is preliminary data.</text>
</comment>
<dbReference type="OrthoDB" id="2439562at2759"/>
<feature type="domain" description="Protein kinase" evidence="2">
    <location>
        <begin position="1"/>
        <end position="327"/>
    </location>
</feature>
<dbReference type="PROSITE" id="PS00107">
    <property type="entry name" value="PROTEIN_KINASE_ATP"/>
    <property type="match status" value="1"/>
</dbReference>
<keyword evidence="3" id="KW-0418">Kinase</keyword>
<dbReference type="InterPro" id="IPR017441">
    <property type="entry name" value="Protein_kinase_ATP_BS"/>
</dbReference>
<keyword evidence="1" id="KW-0547">Nucleotide-binding</keyword>
<dbReference type="EMBL" id="QKWP01000146">
    <property type="protein sequence ID" value="RIB26160.1"/>
    <property type="molecule type" value="Genomic_DNA"/>
</dbReference>
<dbReference type="PANTHER" id="PTHR44329">
    <property type="entry name" value="SERINE/THREONINE-PROTEIN KINASE TNNI3K-RELATED"/>
    <property type="match status" value="1"/>
</dbReference>
<evidence type="ECO:0000256" key="1">
    <source>
        <dbReference type="PROSITE-ProRule" id="PRU10141"/>
    </source>
</evidence>
<dbReference type="InterPro" id="IPR051681">
    <property type="entry name" value="Ser/Thr_Kinases-Pseudokinases"/>
</dbReference>